<protein>
    <recommendedName>
        <fullName evidence="3">TerB family tellurite resistance protein</fullName>
    </recommendedName>
</protein>
<proteinExistence type="predicted"/>
<keyword evidence="2" id="KW-1185">Reference proteome</keyword>
<sequence>MMGKSKKQGNELYQNLGKLFYAVAMADHSIHVKELEKLNELVHDIWLDMDTVEDGYGTDAAAQIETVFEWLLEYGKNADDVYEEFEQFYTENKPLFTPKIKQLTMSTARAIASSFSGSNKAELIQLGRLELLFRS</sequence>
<reference evidence="1 2" key="1">
    <citation type="submission" date="2020-01" db="EMBL/GenBank/DDBJ databases">
        <title>Muricauda sediminis sp.nov. 40Bstr401.</title>
        <authorList>
            <person name="Xue Z."/>
            <person name="Zhu S."/>
            <person name="Ren N."/>
            <person name="Chen T."/>
            <person name="Chen X."/>
            <person name="Chen J."/>
            <person name="Yang J."/>
        </authorList>
    </citation>
    <scope>NUCLEOTIDE SEQUENCE [LARGE SCALE GENOMIC DNA]</scope>
    <source>
        <strain evidence="1 2">40Bstr401</strain>
    </source>
</reference>
<evidence type="ECO:0000313" key="1">
    <source>
        <dbReference type="EMBL" id="NDV44743.1"/>
    </source>
</evidence>
<dbReference type="RefSeq" id="WP_163636169.1">
    <property type="nucleotide sequence ID" value="NZ_JAAAMI010000009.1"/>
</dbReference>
<dbReference type="Proteomes" id="UP000468707">
    <property type="component" value="Unassembled WGS sequence"/>
</dbReference>
<accession>A0A6I5KW09</accession>
<name>A0A6I5KW09_9FLAO</name>
<gene>
    <name evidence="1" type="ORF">GTK07_15550</name>
</gene>
<organism evidence="1 2">
    <name type="scientific">Flagellimonas sediminis</name>
    <dbReference type="NCBI Taxonomy" id="2696468"/>
    <lineage>
        <taxon>Bacteria</taxon>
        <taxon>Pseudomonadati</taxon>
        <taxon>Bacteroidota</taxon>
        <taxon>Flavobacteriia</taxon>
        <taxon>Flavobacteriales</taxon>
        <taxon>Flavobacteriaceae</taxon>
        <taxon>Flagellimonas</taxon>
    </lineage>
</organism>
<evidence type="ECO:0008006" key="3">
    <source>
        <dbReference type="Google" id="ProtNLM"/>
    </source>
</evidence>
<evidence type="ECO:0000313" key="2">
    <source>
        <dbReference type="Proteomes" id="UP000468707"/>
    </source>
</evidence>
<comment type="caution">
    <text evidence="1">The sequence shown here is derived from an EMBL/GenBank/DDBJ whole genome shotgun (WGS) entry which is preliminary data.</text>
</comment>
<dbReference type="AlphaFoldDB" id="A0A6I5KW09"/>
<dbReference type="EMBL" id="JAAAMI010000009">
    <property type="protein sequence ID" value="NDV44743.1"/>
    <property type="molecule type" value="Genomic_DNA"/>
</dbReference>